<reference evidence="3" key="1">
    <citation type="submission" date="2021-05" db="EMBL/GenBank/DDBJ databases">
        <title>Diversity, taxonomy and evolution of archaeal viruses of the class Caudoviricetes.</title>
        <authorList>
            <person name="Liu Y."/>
            <person name="Demina T.A."/>
            <person name="Roux S."/>
            <person name="Aiewsakun P."/>
            <person name="Kazlauskas D."/>
            <person name="Simmonds P."/>
            <person name="Prangishvili D."/>
            <person name="Oksanen H.M."/>
            <person name="Krupovic M."/>
        </authorList>
    </citation>
    <scope>NUCLEOTIDE SEQUENCE</scope>
    <source>
        <strain evidence="3">HRTV-29/29</strain>
    </source>
</reference>
<feature type="compositionally biased region" description="Gly residues" evidence="1">
    <location>
        <begin position="316"/>
        <end position="326"/>
    </location>
</feature>
<proteinExistence type="predicted"/>
<feature type="transmembrane region" description="Helical" evidence="2">
    <location>
        <begin position="51"/>
        <end position="70"/>
    </location>
</feature>
<feature type="transmembrane region" description="Helical" evidence="2">
    <location>
        <begin position="127"/>
        <end position="150"/>
    </location>
</feature>
<keyword evidence="2" id="KW-0472">Membrane</keyword>
<gene>
    <name evidence="3" type="ORF">HRTV-29_gp66</name>
</gene>
<evidence type="ECO:0000313" key="4">
    <source>
        <dbReference type="Proteomes" id="UP000827282"/>
    </source>
</evidence>
<keyword evidence="2" id="KW-1133">Transmembrane helix</keyword>
<feature type="transmembrane region" description="Helical" evidence="2">
    <location>
        <begin position="184"/>
        <end position="203"/>
    </location>
</feature>
<accession>A0AAE8Y0R7</accession>
<organism evidence="3 4">
    <name type="scientific">Halorubrum tailed virus 29</name>
    <dbReference type="NCBI Taxonomy" id="2878010"/>
    <lineage>
        <taxon>Viruses</taxon>
        <taxon>Duplodnaviria</taxon>
        <taxon>Heunggongvirae</taxon>
        <taxon>Uroviricota</taxon>
        <taxon>Caudoviricetes</taxon>
        <taxon>Kirjokansivirales</taxon>
        <taxon>Haloferuviridae</taxon>
        <taxon>Dpdavirus</taxon>
        <taxon>Dpdavirus caudatum</taxon>
        <taxon>Dpdavirus HRTV29</taxon>
    </lineage>
</organism>
<name>A0AAE8Y0R7_9CAUD</name>
<protein>
    <submittedName>
        <fullName evidence="3">Tail tape measure protein</fullName>
    </submittedName>
</protein>
<keyword evidence="4" id="KW-1185">Reference proteome</keyword>
<feature type="transmembrane region" description="Helical" evidence="2">
    <location>
        <begin position="75"/>
        <end position="94"/>
    </location>
</feature>
<feature type="transmembrane region" description="Helical" evidence="2">
    <location>
        <begin position="215"/>
        <end position="235"/>
    </location>
</feature>
<keyword evidence="2" id="KW-0812">Transmembrane</keyword>
<feature type="transmembrane region" description="Helical" evidence="2">
    <location>
        <begin position="157"/>
        <end position="178"/>
    </location>
</feature>
<dbReference type="EMBL" id="MZ334526">
    <property type="protein sequence ID" value="UBF23344.1"/>
    <property type="molecule type" value="Genomic_DNA"/>
</dbReference>
<evidence type="ECO:0000256" key="2">
    <source>
        <dbReference type="SAM" id="Phobius"/>
    </source>
</evidence>
<dbReference type="Proteomes" id="UP000827282">
    <property type="component" value="Segment"/>
</dbReference>
<sequence>MVTAEELVVAIKSEGVGETREDIEAVGDSMEQTAEESGNAAEELTGFSEDIAGAASAAVAGLALLTGGLLSQIPILGEFAAGLGAILSAIGLQIDQLIRDLGGGGLTQVLFDVANRIMNLEGTAADLAGALGVVLTAVTGAAAGLAAWAVKAKGVMGAASALGGALKTVGTVLAGLVGGISATTAALALAVAAVVGFAAAYLTNFRGVRDTTNRIVGNIVSTVVGGVTSFASTAISKLKTFANNARDALGKVAAAVTEWARDLADKAFDFGRNLIQGFINGIKSLIGRVRSFLADLRDIGGNVGISVPSLGGTLGGGGDGGGGGGNVTRSPFGGTGIGRRTQIDGRILTESTGRYRSDPARRRGL</sequence>
<evidence type="ECO:0000256" key="1">
    <source>
        <dbReference type="SAM" id="MobiDB-lite"/>
    </source>
</evidence>
<evidence type="ECO:0000313" key="3">
    <source>
        <dbReference type="EMBL" id="UBF23344.1"/>
    </source>
</evidence>
<feature type="region of interest" description="Disordered" evidence="1">
    <location>
        <begin position="316"/>
        <end position="339"/>
    </location>
</feature>